<sequence>MRAVEFDGVEFHGRVLTVKLDDGKRTREKAQERARWLEGKGEKGEYRSTWHEERDGSRKDFQKVLETQPENWQAVVSAFERIKKPARKEYGLMVKYYARRGDMHHARQTFESMRARGIEPSSHVYSSLIHAYAVGRDMEEALHCVKKMKEEGIEMTIVTYSIIVGGFAKMGNANAADQWFKEAKERLPSLNAVIYGSIIYAHCQACNMDRAEALVREMEEQGIDAPIDIYHTMMDGYTMIGNEDKCLIVFDRLKV</sequence>
<dbReference type="Gene3D" id="1.25.40.10">
    <property type="entry name" value="Tetratricopeptide repeat domain"/>
    <property type="match status" value="1"/>
</dbReference>
<protein>
    <submittedName>
        <fullName evidence="3">Uncharacterized protein</fullName>
    </submittedName>
</protein>
<dbReference type="AlphaFoldDB" id="A0A151SZX9"/>
<dbReference type="InterPro" id="IPR011990">
    <property type="entry name" value="TPR-like_helical_dom_sf"/>
</dbReference>
<dbReference type="NCBIfam" id="TIGR00756">
    <property type="entry name" value="PPR"/>
    <property type="match status" value="4"/>
</dbReference>
<keyword evidence="1" id="KW-0677">Repeat</keyword>
<evidence type="ECO:0000313" key="3">
    <source>
        <dbReference type="EMBL" id="KYP60364.1"/>
    </source>
</evidence>
<evidence type="ECO:0000256" key="1">
    <source>
        <dbReference type="ARBA" id="ARBA00022737"/>
    </source>
</evidence>
<evidence type="ECO:0000313" key="4">
    <source>
        <dbReference type="Proteomes" id="UP000075243"/>
    </source>
</evidence>
<dbReference type="InterPro" id="IPR002885">
    <property type="entry name" value="PPR_rpt"/>
</dbReference>
<proteinExistence type="predicted"/>
<name>A0A151SZX9_CAJCA</name>
<accession>A0A151SZX9</accession>
<dbReference type="SUPFAM" id="SSF81901">
    <property type="entry name" value="HCP-like"/>
    <property type="match status" value="1"/>
</dbReference>
<dbReference type="PANTHER" id="PTHR46862:SF3">
    <property type="entry name" value="OS07G0661900 PROTEIN"/>
    <property type="match status" value="1"/>
</dbReference>
<feature type="repeat" description="PPR" evidence="2">
    <location>
        <begin position="191"/>
        <end position="225"/>
    </location>
</feature>
<evidence type="ECO:0000256" key="2">
    <source>
        <dbReference type="PROSITE-ProRule" id="PRU00708"/>
    </source>
</evidence>
<feature type="repeat" description="PPR" evidence="2">
    <location>
        <begin position="86"/>
        <end position="120"/>
    </location>
</feature>
<feature type="repeat" description="PPR" evidence="2">
    <location>
        <begin position="121"/>
        <end position="155"/>
    </location>
</feature>
<keyword evidence="4" id="KW-1185">Reference proteome</keyword>
<dbReference type="PROSITE" id="PS51375">
    <property type="entry name" value="PPR"/>
    <property type="match status" value="3"/>
</dbReference>
<dbReference type="Pfam" id="PF13812">
    <property type="entry name" value="PPR_3"/>
    <property type="match status" value="1"/>
</dbReference>
<dbReference type="Gramene" id="C.cajan_22112.t">
    <property type="protein sequence ID" value="C.cajan_22112.t"/>
    <property type="gene ID" value="C.cajan_22112"/>
</dbReference>
<organism evidence="3 4">
    <name type="scientific">Cajanus cajan</name>
    <name type="common">Pigeon pea</name>
    <name type="synonym">Cajanus indicus</name>
    <dbReference type="NCBI Taxonomy" id="3821"/>
    <lineage>
        <taxon>Eukaryota</taxon>
        <taxon>Viridiplantae</taxon>
        <taxon>Streptophyta</taxon>
        <taxon>Embryophyta</taxon>
        <taxon>Tracheophyta</taxon>
        <taxon>Spermatophyta</taxon>
        <taxon>Magnoliopsida</taxon>
        <taxon>eudicotyledons</taxon>
        <taxon>Gunneridae</taxon>
        <taxon>Pentapetalae</taxon>
        <taxon>rosids</taxon>
        <taxon>fabids</taxon>
        <taxon>Fabales</taxon>
        <taxon>Fabaceae</taxon>
        <taxon>Papilionoideae</taxon>
        <taxon>50 kb inversion clade</taxon>
        <taxon>NPAAA clade</taxon>
        <taxon>indigoferoid/millettioid clade</taxon>
        <taxon>Phaseoleae</taxon>
        <taxon>Cajanus</taxon>
    </lineage>
</organism>
<dbReference type="Pfam" id="PF01535">
    <property type="entry name" value="PPR"/>
    <property type="match status" value="1"/>
</dbReference>
<reference evidence="3 4" key="1">
    <citation type="journal article" date="2012" name="Nat. Biotechnol.">
        <title>Draft genome sequence of pigeonpea (Cajanus cajan), an orphan legume crop of resource-poor farmers.</title>
        <authorList>
            <person name="Varshney R.K."/>
            <person name="Chen W."/>
            <person name="Li Y."/>
            <person name="Bharti A.K."/>
            <person name="Saxena R.K."/>
            <person name="Schlueter J.A."/>
            <person name="Donoghue M.T."/>
            <person name="Azam S."/>
            <person name="Fan G."/>
            <person name="Whaley A.M."/>
            <person name="Farmer A.D."/>
            <person name="Sheridan J."/>
            <person name="Iwata A."/>
            <person name="Tuteja R."/>
            <person name="Penmetsa R.V."/>
            <person name="Wu W."/>
            <person name="Upadhyaya H.D."/>
            <person name="Yang S.P."/>
            <person name="Shah T."/>
            <person name="Saxena K.B."/>
            <person name="Michael T."/>
            <person name="McCombie W.R."/>
            <person name="Yang B."/>
            <person name="Zhang G."/>
            <person name="Yang H."/>
            <person name="Wang J."/>
            <person name="Spillane C."/>
            <person name="Cook D.R."/>
            <person name="May G.D."/>
            <person name="Xu X."/>
            <person name="Jackson S.A."/>
        </authorList>
    </citation>
    <scope>NUCLEOTIDE SEQUENCE [LARGE SCALE GENOMIC DNA]</scope>
    <source>
        <strain evidence="4">cv. Asha</strain>
    </source>
</reference>
<gene>
    <name evidence="3" type="ORF">KK1_022766</name>
</gene>
<dbReference type="PANTHER" id="PTHR46862">
    <property type="entry name" value="OS07G0661900 PROTEIN"/>
    <property type="match status" value="1"/>
</dbReference>
<dbReference type="STRING" id="3821.A0A151SZX9"/>
<dbReference type="EMBL" id="CM003611">
    <property type="protein sequence ID" value="KYP60364.1"/>
    <property type="molecule type" value="Genomic_DNA"/>
</dbReference>
<dbReference type="Proteomes" id="UP000075243">
    <property type="component" value="Chromosome 9"/>
</dbReference>
<dbReference type="Pfam" id="PF12854">
    <property type="entry name" value="PPR_1"/>
    <property type="match status" value="1"/>
</dbReference>